<keyword evidence="11" id="KW-1185">Reference proteome</keyword>
<evidence type="ECO:0000259" key="9">
    <source>
        <dbReference type="PROSITE" id="PS50928"/>
    </source>
</evidence>
<evidence type="ECO:0000313" key="10">
    <source>
        <dbReference type="EMBL" id="MBD1599874.1"/>
    </source>
</evidence>
<dbReference type="PROSITE" id="PS50928">
    <property type="entry name" value="ABC_TM1"/>
    <property type="match status" value="1"/>
</dbReference>
<dbReference type="Pfam" id="PF00528">
    <property type="entry name" value="BPD_transp_1"/>
    <property type="match status" value="1"/>
</dbReference>
<comment type="similarity">
    <text evidence="2">Belongs to the binding-protein-dependent transport system permease family. CysTW subfamily.</text>
</comment>
<dbReference type="InterPro" id="IPR035906">
    <property type="entry name" value="MetI-like_sf"/>
</dbReference>
<keyword evidence="7 8" id="KW-0472">Membrane</keyword>
<comment type="caution">
    <text evidence="10">The sequence shown here is derived from an EMBL/GenBank/DDBJ whole genome shotgun (WGS) entry which is preliminary data.</text>
</comment>
<feature type="domain" description="ABC transmembrane type-1" evidence="9">
    <location>
        <begin position="63"/>
        <end position="270"/>
    </location>
</feature>
<dbReference type="RefSeq" id="WP_190421701.1">
    <property type="nucleotide sequence ID" value="NZ_JAAOCA010000017.1"/>
</dbReference>
<evidence type="ECO:0000256" key="4">
    <source>
        <dbReference type="ARBA" id="ARBA00022475"/>
    </source>
</evidence>
<evidence type="ECO:0000256" key="2">
    <source>
        <dbReference type="ARBA" id="ARBA00007069"/>
    </source>
</evidence>
<dbReference type="CDD" id="cd06261">
    <property type="entry name" value="TM_PBP2"/>
    <property type="match status" value="1"/>
</dbReference>
<feature type="transmembrane region" description="Helical" evidence="8">
    <location>
        <begin position="99"/>
        <end position="124"/>
    </location>
</feature>
<evidence type="ECO:0000256" key="1">
    <source>
        <dbReference type="ARBA" id="ARBA00004651"/>
    </source>
</evidence>
<keyword evidence="6 8" id="KW-1133">Transmembrane helix</keyword>
<dbReference type="InterPro" id="IPR000515">
    <property type="entry name" value="MetI-like"/>
</dbReference>
<organism evidence="10 11">
    <name type="scientific">Pseudomonas typographi</name>
    <dbReference type="NCBI Taxonomy" id="2715964"/>
    <lineage>
        <taxon>Bacteria</taxon>
        <taxon>Pseudomonadati</taxon>
        <taxon>Pseudomonadota</taxon>
        <taxon>Gammaproteobacteria</taxon>
        <taxon>Pseudomonadales</taxon>
        <taxon>Pseudomonadaceae</taxon>
        <taxon>Pseudomonas</taxon>
    </lineage>
</organism>
<keyword evidence="4" id="KW-1003">Cell membrane</keyword>
<dbReference type="PROSITE" id="PS51257">
    <property type="entry name" value="PROKAR_LIPOPROTEIN"/>
    <property type="match status" value="1"/>
</dbReference>
<keyword evidence="3 8" id="KW-0813">Transport</keyword>
<dbReference type="PANTHER" id="PTHR42929">
    <property type="entry name" value="INNER MEMBRANE ABC TRANSPORTER PERMEASE PROTEIN YDCU-RELATED-RELATED"/>
    <property type="match status" value="1"/>
</dbReference>
<evidence type="ECO:0000256" key="5">
    <source>
        <dbReference type="ARBA" id="ARBA00022692"/>
    </source>
</evidence>
<evidence type="ECO:0000256" key="8">
    <source>
        <dbReference type="RuleBase" id="RU363032"/>
    </source>
</evidence>
<comment type="subcellular location">
    <subcellularLocation>
        <location evidence="1 8">Cell membrane</location>
        <topology evidence="1 8">Multi-pass membrane protein</topology>
    </subcellularLocation>
</comment>
<reference evidence="10 11" key="1">
    <citation type="journal article" date="2020" name="Insects">
        <title>Bacteria Belonging to Pseudomonas typographi sp. nov. from the Bark Beetle Ips typographus Have Genomic Potential to Aid in the Host Ecology.</title>
        <authorList>
            <person name="Peral-Aranega E."/>
            <person name="Saati-Santamaria Z."/>
            <person name="Kolarik M."/>
            <person name="Rivas R."/>
            <person name="Garcia-Fraile P."/>
        </authorList>
    </citation>
    <scope>NUCLEOTIDE SEQUENCE [LARGE SCALE GENOMIC DNA]</scope>
    <source>
        <strain evidence="10 11">CA3A</strain>
    </source>
</reference>
<dbReference type="PANTHER" id="PTHR42929:SF1">
    <property type="entry name" value="INNER MEMBRANE ABC TRANSPORTER PERMEASE PROTEIN YDCU-RELATED"/>
    <property type="match status" value="1"/>
</dbReference>
<feature type="transmembrane region" description="Helical" evidence="8">
    <location>
        <begin position="243"/>
        <end position="273"/>
    </location>
</feature>
<proteinExistence type="inferred from homology"/>
<evidence type="ECO:0000256" key="7">
    <source>
        <dbReference type="ARBA" id="ARBA00023136"/>
    </source>
</evidence>
<evidence type="ECO:0000313" key="11">
    <source>
        <dbReference type="Proteomes" id="UP000805841"/>
    </source>
</evidence>
<evidence type="ECO:0000256" key="6">
    <source>
        <dbReference type="ARBA" id="ARBA00022989"/>
    </source>
</evidence>
<accession>A0ABR7Z3E8</accession>
<gene>
    <name evidence="10" type="ORF">HAQ05_14350</name>
</gene>
<name>A0ABR7Z3E8_9PSED</name>
<keyword evidence="5 8" id="KW-0812">Transmembrane</keyword>
<feature type="transmembrane region" description="Helical" evidence="8">
    <location>
        <begin position="144"/>
        <end position="172"/>
    </location>
</feature>
<protein>
    <submittedName>
        <fullName evidence="10">ABC transporter permease</fullName>
    </submittedName>
</protein>
<feature type="transmembrane region" description="Helical" evidence="8">
    <location>
        <begin position="193"/>
        <end position="223"/>
    </location>
</feature>
<evidence type="ECO:0000256" key="3">
    <source>
        <dbReference type="ARBA" id="ARBA00022448"/>
    </source>
</evidence>
<feature type="transmembrane region" description="Helical" evidence="8">
    <location>
        <begin position="58"/>
        <end position="87"/>
    </location>
</feature>
<dbReference type="EMBL" id="JAAOCA010000017">
    <property type="protein sequence ID" value="MBD1599874.1"/>
    <property type="molecule type" value="Genomic_DNA"/>
</dbReference>
<dbReference type="Gene3D" id="1.10.3720.10">
    <property type="entry name" value="MetI-like"/>
    <property type="match status" value="1"/>
</dbReference>
<sequence>MKAGARVLLLPAAALMAIFFGAFLVFAAVGMLSCAPGTPGYSAPLTLGNYLRFFSDPAGLRILGWTVVFSLSLTAATIVAGYPFAYLIARTRWAWVRNLLLGVLLVTFLCGSISRAYGWLILLGRRGLVNEALMWTGLIDHPLALIYNVSGVFIALLHFTLPYFVLTVFGAIRAVPSQVEESARDLGASALRVFFQITVPLTLPAIVGGATLAFSLAISAFAFPLLLGGGRVRLISNYIYDQLFVAFDLPFAAAVSSLFLLVALVILWGFFAVERWATRAVYRRAG</sequence>
<dbReference type="SUPFAM" id="SSF161098">
    <property type="entry name" value="MetI-like"/>
    <property type="match status" value="1"/>
</dbReference>
<dbReference type="Proteomes" id="UP000805841">
    <property type="component" value="Unassembled WGS sequence"/>
</dbReference>